<dbReference type="PANTHER" id="PTHR11439:SF489">
    <property type="entry name" value="RNA-DIRECTED DNA POLYMERASE"/>
    <property type="match status" value="1"/>
</dbReference>
<reference evidence="2" key="2">
    <citation type="submission" date="2025-08" db="UniProtKB">
        <authorList>
            <consortium name="RefSeq"/>
        </authorList>
    </citation>
    <scope>IDENTIFICATION</scope>
    <source>
        <tissue evidence="2">Leaf</tissue>
    </source>
</reference>
<dbReference type="InterPro" id="IPR043502">
    <property type="entry name" value="DNA/RNA_pol_sf"/>
</dbReference>
<sequence>MQEAKPVATPMSETKKLTLDSGTPLADPKQYCMVIGSLQYLSFTRPDIGFAVNRLSQYMHRPTNDHWQAAKRVLRYLAGARSHGIFLRSDCPLTVHAFSDADWGGDKGDCISTNAYIVYFGGSPISWSSKKQKSVARSSTEAEYRAMANAASELQWISSLLTELGIVLPVAPVIYCDNMGATYLCSNPVFHSRKKHIALDYHFVRGYIQSGALRVSYISTHDQLADAITKPLLRLRFHLLGNKIGVKPLPPS</sequence>
<protein>
    <submittedName>
        <fullName evidence="2">Uncharacterized protein LOC109131267</fullName>
    </submittedName>
</protein>
<organism evidence="1 2">
    <name type="scientific">Camelina sativa</name>
    <name type="common">False flax</name>
    <name type="synonym">Myagrum sativum</name>
    <dbReference type="NCBI Taxonomy" id="90675"/>
    <lineage>
        <taxon>Eukaryota</taxon>
        <taxon>Viridiplantae</taxon>
        <taxon>Streptophyta</taxon>
        <taxon>Embryophyta</taxon>
        <taxon>Tracheophyta</taxon>
        <taxon>Spermatophyta</taxon>
        <taxon>Magnoliopsida</taxon>
        <taxon>eudicotyledons</taxon>
        <taxon>Gunneridae</taxon>
        <taxon>Pentapetalae</taxon>
        <taxon>rosids</taxon>
        <taxon>malvids</taxon>
        <taxon>Brassicales</taxon>
        <taxon>Brassicaceae</taxon>
        <taxon>Camelineae</taxon>
        <taxon>Camelina</taxon>
    </lineage>
</organism>
<accession>A0ABM1RES6</accession>
<proteinExistence type="predicted"/>
<gene>
    <name evidence="2" type="primary">LOC109131267</name>
</gene>
<dbReference type="SUPFAM" id="SSF56672">
    <property type="entry name" value="DNA/RNA polymerases"/>
    <property type="match status" value="1"/>
</dbReference>
<name>A0ABM1RES6_CAMSA</name>
<reference evidence="1" key="1">
    <citation type="journal article" date="2014" name="Nat. Commun.">
        <title>The emerging biofuel crop Camelina sativa retains a highly undifferentiated hexaploid genome structure.</title>
        <authorList>
            <person name="Kagale S."/>
            <person name="Koh C."/>
            <person name="Nixon J."/>
            <person name="Bollina V."/>
            <person name="Clarke W.E."/>
            <person name="Tuteja R."/>
            <person name="Spillane C."/>
            <person name="Robinson S.J."/>
            <person name="Links M.G."/>
            <person name="Clarke C."/>
            <person name="Higgins E.E."/>
            <person name="Huebert T."/>
            <person name="Sharpe A.G."/>
            <person name="Parkin I.A."/>
        </authorList>
    </citation>
    <scope>NUCLEOTIDE SEQUENCE [LARGE SCALE GENOMIC DNA]</scope>
    <source>
        <strain evidence="1">cv. DH55</strain>
    </source>
</reference>
<evidence type="ECO:0000313" key="1">
    <source>
        <dbReference type="Proteomes" id="UP000694864"/>
    </source>
</evidence>
<keyword evidence="1" id="KW-1185">Reference proteome</keyword>
<dbReference type="GeneID" id="109131267"/>
<dbReference type="RefSeq" id="XP_019097514.1">
    <property type="nucleotide sequence ID" value="XM_019241969.1"/>
</dbReference>
<evidence type="ECO:0000313" key="2">
    <source>
        <dbReference type="RefSeq" id="XP_019097514.1"/>
    </source>
</evidence>
<dbReference type="CDD" id="cd09272">
    <property type="entry name" value="RNase_HI_RT_Ty1"/>
    <property type="match status" value="1"/>
</dbReference>
<dbReference type="Proteomes" id="UP000694864">
    <property type="component" value="Chromosome 20"/>
</dbReference>
<dbReference type="PANTHER" id="PTHR11439">
    <property type="entry name" value="GAG-POL-RELATED RETROTRANSPOSON"/>
    <property type="match status" value="1"/>
</dbReference>